<name>L9XUR3_NATGS</name>
<keyword evidence="1" id="KW-1133">Transmembrane helix</keyword>
<keyword evidence="1" id="KW-0472">Membrane</keyword>
<evidence type="ECO:0000313" key="2">
    <source>
        <dbReference type="EMBL" id="ELY65282.1"/>
    </source>
</evidence>
<evidence type="ECO:0000256" key="1">
    <source>
        <dbReference type="SAM" id="Phobius"/>
    </source>
</evidence>
<dbReference type="Proteomes" id="UP000011613">
    <property type="component" value="Unassembled WGS sequence"/>
</dbReference>
<gene>
    <name evidence="2" type="ORF">C490_13775</name>
</gene>
<proteinExistence type="predicted"/>
<organism evidence="2 3">
    <name type="scientific">Natronobacterium gregoryi (strain ATCC 43098 / DSM 3393 / CCM 3738 / CIP 104747 / IAM 13177 / JCM 8860 / NBRC 102187 / NCIMB 2189 / SP2)</name>
    <dbReference type="NCBI Taxonomy" id="797304"/>
    <lineage>
        <taxon>Archaea</taxon>
        <taxon>Methanobacteriati</taxon>
        <taxon>Methanobacteriota</taxon>
        <taxon>Stenosarchaea group</taxon>
        <taxon>Halobacteria</taxon>
        <taxon>Halobacteriales</taxon>
        <taxon>Natrialbaceae</taxon>
        <taxon>Natronobacterium</taxon>
    </lineage>
</organism>
<comment type="caution">
    <text evidence="2">The sequence shown here is derived from an EMBL/GenBank/DDBJ whole genome shotgun (WGS) entry which is preliminary data.</text>
</comment>
<feature type="transmembrane region" description="Helical" evidence="1">
    <location>
        <begin position="20"/>
        <end position="44"/>
    </location>
</feature>
<keyword evidence="1" id="KW-0812">Transmembrane</keyword>
<evidence type="ECO:0000313" key="3">
    <source>
        <dbReference type="Proteomes" id="UP000011613"/>
    </source>
</evidence>
<accession>L9XUR3</accession>
<sequence length="89" mass="10236">MSDLNSKETFVSLFDLLLVWWGIHTMGSGVCLNLTIELYCVFGFSRSYMNSGRPITSMHDEEPEKRRRVEMLDNAPDLLVTPRHTITSQ</sequence>
<dbReference type="EMBL" id="AOIC01000101">
    <property type="protein sequence ID" value="ELY65282.1"/>
    <property type="molecule type" value="Genomic_DNA"/>
</dbReference>
<protein>
    <submittedName>
        <fullName evidence="2">Uncharacterized protein</fullName>
    </submittedName>
</protein>
<dbReference type="AlphaFoldDB" id="L9XUR3"/>
<reference evidence="2 3" key="1">
    <citation type="journal article" date="2014" name="PLoS Genet.">
        <title>Phylogenetically driven sequencing of extremely halophilic archaea reveals strategies for static and dynamic osmo-response.</title>
        <authorList>
            <person name="Becker E.A."/>
            <person name="Seitzer P.M."/>
            <person name="Tritt A."/>
            <person name="Larsen D."/>
            <person name="Krusor M."/>
            <person name="Yao A.I."/>
            <person name="Wu D."/>
            <person name="Madern D."/>
            <person name="Eisen J.A."/>
            <person name="Darling A.E."/>
            <person name="Facciotti M.T."/>
        </authorList>
    </citation>
    <scope>NUCLEOTIDE SEQUENCE [LARGE SCALE GENOMIC DNA]</scope>
    <source>
        <strain evidence="2 3">SP2</strain>
    </source>
</reference>